<sequence length="114" mass="12990">MRLVQLSLSTFFLAVSLVEARNMAWIHDCSVKAFKFCPLGPRFNAEKWQAQYYHCMCDNWRTIDGGWYTCSTGCYRDSAGDLMTDFDGDYHKLDAYCASACGGNDDCPANWHKC</sequence>
<keyword evidence="5" id="KW-1185">Reference proteome</keyword>
<keyword evidence="1" id="KW-0732">Signal</keyword>
<proteinExistence type="predicted"/>
<comment type="caution">
    <text evidence="3">The sequence shown here is derived from an EMBL/GenBank/DDBJ whole genome shotgun (WGS) entry which is preliminary data.</text>
</comment>
<dbReference type="EMBL" id="CAJHJG010001809">
    <property type="protein sequence ID" value="CAD6915028.1"/>
    <property type="molecule type" value="Genomic_DNA"/>
</dbReference>
<accession>A0A177VA86</accession>
<protein>
    <submittedName>
        <fullName evidence="3">Uncharacterized protein</fullName>
    </submittedName>
</protein>
<feature type="signal peptide" evidence="1">
    <location>
        <begin position="1"/>
        <end position="20"/>
    </location>
</feature>
<evidence type="ECO:0000313" key="4">
    <source>
        <dbReference type="Proteomes" id="UP000077671"/>
    </source>
</evidence>
<evidence type="ECO:0000256" key="1">
    <source>
        <dbReference type="SAM" id="SignalP"/>
    </source>
</evidence>
<reference evidence="2" key="3">
    <citation type="submission" date="2020-10" db="EMBL/GenBank/DDBJ databases">
        <authorList>
            <person name="Sedaghatjoo S."/>
        </authorList>
    </citation>
    <scope>NUCLEOTIDE SEQUENCE</scope>
    <source>
        <strain evidence="2">AZH3</strain>
    </source>
</reference>
<evidence type="ECO:0000313" key="5">
    <source>
        <dbReference type="Proteomes" id="UP000836402"/>
    </source>
</evidence>
<dbReference type="Proteomes" id="UP000077671">
    <property type="component" value="Unassembled WGS sequence"/>
</dbReference>
<reference evidence="3" key="1">
    <citation type="submission" date="2016-04" db="EMBL/GenBank/DDBJ databases">
        <authorList>
            <person name="Nguyen H.D."/>
            <person name="Kesanakurti P."/>
            <person name="Cullis J."/>
            <person name="Levesque C.A."/>
            <person name="Hambleton S."/>
        </authorList>
    </citation>
    <scope>NUCLEOTIDE SEQUENCE</scope>
    <source>
        <strain evidence="3">DAOMC 238032</strain>
    </source>
</reference>
<dbReference type="EMBL" id="LWDD02000439">
    <property type="protein sequence ID" value="KAE8260902.1"/>
    <property type="molecule type" value="Genomic_DNA"/>
</dbReference>
<dbReference type="Proteomes" id="UP000836402">
    <property type="component" value="Unassembled WGS sequence"/>
</dbReference>
<dbReference type="AlphaFoldDB" id="A0A177VA86"/>
<name>A0A177VA86_9BASI</name>
<feature type="chain" id="PRO_5044550295" evidence="1">
    <location>
        <begin position="21"/>
        <end position="114"/>
    </location>
</feature>
<gene>
    <name evidence="3" type="ORF">A4X03_0g3664</name>
    <name evidence="2" type="ORF">JKIAZH3_G1514</name>
</gene>
<evidence type="ECO:0000313" key="2">
    <source>
        <dbReference type="EMBL" id="CAD6915028.1"/>
    </source>
</evidence>
<organism evidence="3 4">
    <name type="scientific">Tilletia caries</name>
    <name type="common">wheat bunt fungus</name>
    <dbReference type="NCBI Taxonomy" id="13290"/>
    <lineage>
        <taxon>Eukaryota</taxon>
        <taxon>Fungi</taxon>
        <taxon>Dikarya</taxon>
        <taxon>Basidiomycota</taxon>
        <taxon>Ustilaginomycotina</taxon>
        <taxon>Exobasidiomycetes</taxon>
        <taxon>Tilletiales</taxon>
        <taxon>Tilletiaceae</taxon>
        <taxon>Tilletia</taxon>
    </lineage>
</organism>
<reference evidence="3" key="2">
    <citation type="journal article" date="2019" name="IMA Fungus">
        <title>Genome sequencing and comparison of five Tilletia species to identify candidate genes for the detection of regulated species infecting wheat.</title>
        <authorList>
            <person name="Nguyen H.D.T."/>
            <person name="Sultana T."/>
            <person name="Kesanakurti P."/>
            <person name="Hambleton S."/>
        </authorList>
    </citation>
    <scope>NUCLEOTIDE SEQUENCE</scope>
    <source>
        <strain evidence="3">DAOMC 238032</strain>
    </source>
</reference>
<evidence type="ECO:0000313" key="3">
    <source>
        <dbReference type="EMBL" id="KAE8260902.1"/>
    </source>
</evidence>